<dbReference type="Proteomes" id="UP001331761">
    <property type="component" value="Unassembled WGS sequence"/>
</dbReference>
<dbReference type="Gene3D" id="3.60.10.10">
    <property type="entry name" value="Endonuclease/exonuclease/phosphatase"/>
    <property type="match status" value="1"/>
</dbReference>
<evidence type="ECO:0008006" key="3">
    <source>
        <dbReference type="Google" id="ProtNLM"/>
    </source>
</evidence>
<evidence type="ECO:0000313" key="2">
    <source>
        <dbReference type="Proteomes" id="UP001331761"/>
    </source>
</evidence>
<proteinExistence type="predicted"/>
<protein>
    <recommendedName>
        <fullName evidence="3">Endonuclease/exonuclease/phosphatase domain-containing protein</fullName>
    </recommendedName>
</protein>
<keyword evidence="2" id="KW-1185">Reference proteome</keyword>
<evidence type="ECO:0000313" key="1">
    <source>
        <dbReference type="EMBL" id="KAK5978121.1"/>
    </source>
</evidence>
<comment type="caution">
    <text evidence="1">The sequence shown here is derived from an EMBL/GenBank/DDBJ whole genome shotgun (WGS) entry which is preliminary data.</text>
</comment>
<dbReference type="SUPFAM" id="SSF56219">
    <property type="entry name" value="DNase I-like"/>
    <property type="match status" value="1"/>
</dbReference>
<gene>
    <name evidence="1" type="ORF">GCK32_005488</name>
</gene>
<reference evidence="1 2" key="1">
    <citation type="submission" date="2019-10" db="EMBL/GenBank/DDBJ databases">
        <title>Assembly and Annotation for the nematode Trichostrongylus colubriformis.</title>
        <authorList>
            <person name="Martin J."/>
        </authorList>
    </citation>
    <scope>NUCLEOTIDE SEQUENCE [LARGE SCALE GENOMIC DNA]</scope>
    <source>
        <strain evidence="1">G859</strain>
        <tissue evidence="1">Whole worm</tissue>
    </source>
</reference>
<feature type="non-terminal residue" evidence="1">
    <location>
        <position position="1"/>
    </location>
</feature>
<accession>A0AAN8ILN7</accession>
<dbReference type="EMBL" id="WIXE01009786">
    <property type="protein sequence ID" value="KAK5978121.1"/>
    <property type="molecule type" value="Genomic_DNA"/>
</dbReference>
<sequence>QKAPEALPLLEKLVSSLIPDPTEIVEAEKRSRSVIIAGVPEKWEDSSPSQRQAATEEANVFIRRSLTSEELEKERKLRARARELNEGLPNGERLYVVFRQQVIVRKDRKNRRGGGICALLLSHLSFKLVQFDSSSFSADVLCFDIIGDILCYTRFVLVYRPPNHSVFEDDELCGLLSDLCSVPLNVVLLGDFNLDIDWSTDLCMAQQVTSGRHSDD</sequence>
<dbReference type="InterPro" id="IPR036691">
    <property type="entry name" value="Endo/exonu/phosph_ase_sf"/>
</dbReference>
<name>A0AAN8ILN7_TRICO</name>
<dbReference type="AlphaFoldDB" id="A0AAN8ILN7"/>
<organism evidence="1 2">
    <name type="scientific">Trichostrongylus colubriformis</name>
    <name type="common">Black scour worm</name>
    <dbReference type="NCBI Taxonomy" id="6319"/>
    <lineage>
        <taxon>Eukaryota</taxon>
        <taxon>Metazoa</taxon>
        <taxon>Ecdysozoa</taxon>
        <taxon>Nematoda</taxon>
        <taxon>Chromadorea</taxon>
        <taxon>Rhabditida</taxon>
        <taxon>Rhabditina</taxon>
        <taxon>Rhabditomorpha</taxon>
        <taxon>Strongyloidea</taxon>
        <taxon>Trichostrongylidae</taxon>
        <taxon>Trichostrongylus</taxon>
    </lineage>
</organism>